<dbReference type="PROSITE" id="PS51375">
    <property type="entry name" value="PPR"/>
    <property type="match status" value="1"/>
</dbReference>
<evidence type="ECO:0000313" key="4">
    <source>
        <dbReference type="Proteomes" id="UP000233837"/>
    </source>
</evidence>
<dbReference type="InterPro" id="IPR002885">
    <property type="entry name" value="PPR_rpt"/>
</dbReference>
<proteinExistence type="predicted"/>
<dbReference type="SUPFAM" id="SSF48452">
    <property type="entry name" value="TPR-like"/>
    <property type="match status" value="1"/>
</dbReference>
<dbReference type="Pfam" id="PF20431">
    <property type="entry name" value="E_motif"/>
    <property type="match status" value="1"/>
</dbReference>
<dbReference type="NCBIfam" id="TIGR00756">
    <property type="entry name" value="PPR"/>
    <property type="match status" value="2"/>
</dbReference>
<dbReference type="PANTHER" id="PTHR47926">
    <property type="entry name" value="PENTATRICOPEPTIDE REPEAT-CONTAINING PROTEIN"/>
    <property type="match status" value="1"/>
</dbReference>
<dbReference type="Pfam" id="PF13041">
    <property type="entry name" value="PPR_2"/>
    <property type="match status" value="1"/>
</dbReference>
<name>A0A2I0V8W7_9ASPA</name>
<protein>
    <submittedName>
        <fullName evidence="3">Pentatricopeptide repeat-containing protein</fullName>
    </submittedName>
</protein>
<evidence type="ECO:0000313" key="3">
    <source>
        <dbReference type="EMBL" id="PKU59842.1"/>
    </source>
</evidence>
<dbReference type="Proteomes" id="UP000233837">
    <property type="component" value="Unassembled WGS sequence"/>
</dbReference>
<dbReference type="Pfam" id="PF01535">
    <property type="entry name" value="PPR"/>
    <property type="match status" value="3"/>
</dbReference>
<evidence type="ECO:0000256" key="2">
    <source>
        <dbReference type="PROSITE-ProRule" id="PRU00708"/>
    </source>
</evidence>
<dbReference type="Gene3D" id="1.25.40.10">
    <property type="entry name" value="Tetratricopeptide repeat domain"/>
    <property type="match status" value="2"/>
</dbReference>
<sequence>MPRISVQYLLSSLSGLLDQYSSSKILGVSSALLAQLTKIGFLHKNLPVSHLYSVFFAAGDVTPWNALIAALSRQGFPVIAIQAFSVMHRIALPLESYSLCSSLSAASSPQANALNLGKQIHAYALKSGEMSSIFLGGALIDFYSRTDDIQGAHQVFDEIPVRNTVCLNALLNGYVEKKLWMEGLSLFRIFYSLRLDPDDRTISAVLRICAEMSFSRLGMQCHAHLVRRISGVEKDVFLLSSLVEMYGKCGLVGKVHFVFRMFDHAAGEGRRDVVLWTSLLNAYGRNGLFDEVISTFEEMLVEGTEPDEIVMLAVLSACARSGNVMKGLLYLESMVKEYKLAPRHEHYSCVVDLLCRAGELGKAWEFVDEIASEDSGNGGIMFAVSAWGAILSACRDSGNVKIGKLAFQRAIQLDQDNVGMHVELSNLYARVGMWDELAELRNFMVDKGIKKDIGFSRLEIGN</sequence>
<dbReference type="InterPro" id="IPR011990">
    <property type="entry name" value="TPR-like_helical_dom_sf"/>
</dbReference>
<dbReference type="PANTHER" id="PTHR47926:SF386">
    <property type="entry name" value="PENTATRICOPEPTIDE REPEAT-CONTAINING PROTEIN"/>
    <property type="match status" value="1"/>
</dbReference>
<dbReference type="InterPro" id="IPR046848">
    <property type="entry name" value="E_motif"/>
</dbReference>
<reference evidence="3 4" key="1">
    <citation type="journal article" date="2016" name="Sci. Rep.">
        <title>The Dendrobium catenatum Lindl. genome sequence provides insights into polysaccharide synthase, floral development and adaptive evolution.</title>
        <authorList>
            <person name="Zhang G.Q."/>
            <person name="Xu Q."/>
            <person name="Bian C."/>
            <person name="Tsai W.C."/>
            <person name="Yeh C.M."/>
            <person name="Liu K.W."/>
            <person name="Yoshida K."/>
            <person name="Zhang L.S."/>
            <person name="Chang S.B."/>
            <person name="Chen F."/>
            <person name="Shi Y."/>
            <person name="Su Y.Y."/>
            <person name="Zhang Y.Q."/>
            <person name="Chen L.J."/>
            <person name="Yin Y."/>
            <person name="Lin M."/>
            <person name="Huang H."/>
            <person name="Deng H."/>
            <person name="Wang Z.W."/>
            <person name="Zhu S.L."/>
            <person name="Zhao X."/>
            <person name="Deng C."/>
            <person name="Niu S.C."/>
            <person name="Huang J."/>
            <person name="Wang M."/>
            <person name="Liu G.H."/>
            <person name="Yang H.J."/>
            <person name="Xiao X.J."/>
            <person name="Hsiao Y.Y."/>
            <person name="Wu W.L."/>
            <person name="Chen Y.Y."/>
            <person name="Mitsuda N."/>
            <person name="Ohme-Takagi M."/>
            <person name="Luo Y.B."/>
            <person name="Van de Peer Y."/>
            <person name="Liu Z.J."/>
        </authorList>
    </citation>
    <scope>NUCLEOTIDE SEQUENCE [LARGE SCALE GENOMIC DNA]</scope>
    <source>
        <tissue evidence="3">The whole plant</tissue>
    </source>
</reference>
<keyword evidence="4" id="KW-1185">Reference proteome</keyword>
<keyword evidence="1" id="KW-0677">Repeat</keyword>
<dbReference type="GO" id="GO:0003723">
    <property type="term" value="F:RNA binding"/>
    <property type="evidence" value="ECO:0007669"/>
    <property type="project" value="InterPro"/>
</dbReference>
<gene>
    <name evidence="3" type="primary">PCMP-E76</name>
    <name evidence="3" type="ORF">MA16_Dca020215</name>
</gene>
<dbReference type="GO" id="GO:0009451">
    <property type="term" value="P:RNA modification"/>
    <property type="evidence" value="ECO:0007669"/>
    <property type="project" value="InterPro"/>
</dbReference>
<dbReference type="FunFam" id="1.25.40.10:FF:000525">
    <property type="entry name" value="Pentatricopeptide (PPR) repeat-containing protein-like"/>
    <property type="match status" value="1"/>
</dbReference>
<evidence type="ECO:0000256" key="1">
    <source>
        <dbReference type="ARBA" id="ARBA00022737"/>
    </source>
</evidence>
<dbReference type="AlphaFoldDB" id="A0A2I0V8W7"/>
<accession>A0A2I0V8W7</accession>
<organism evidence="3 4">
    <name type="scientific">Dendrobium catenatum</name>
    <dbReference type="NCBI Taxonomy" id="906689"/>
    <lineage>
        <taxon>Eukaryota</taxon>
        <taxon>Viridiplantae</taxon>
        <taxon>Streptophyta</taxon>
        <taxon>Embryophyta</taxon>
        <taxon>Tracheophyta</taxon>
        <taxon>Spermatophyta</taxon>
        <taxon>Magnoliopsida</taxon>
        <taxon>Liliopsida</taxon>
        <taxon>Asparagales</taxon>
        <taxon>Orchidaceae</taxon>
        <taxon>Epidendroideae</taxon>
        <taxon>Malaxideae</taxon>
        <taxon>Dendrobiinae</taxon>
        <taxon>Dendrobium</taxon>
    </lineage>
</organism>
<dbReference type="InterPro" id="IPR046960">
    <property type="entry name" value="PPR_At4g14850-like_plant"/>
</dbReference>
<reference evidence="3 4" key="2">
    <citation type="journal article" date="2017" name="Nature">
        <title>The Apostasia genome and the evolution of orchids.</title>
        <authorList>
            <person name="Zhang G.Q."/>
            <person name="Liu K.W."/>
            <person name="Li Z."/>
            <person name="Lohaus R."/>
            <person name="Hsiao Y.Y."/>
            <person name="Niu S.C."/>
            <person name="Wang J.Y."/>
            <person name="Lin Y.C."/>
            <person name="Xu Q."/>
            <person name="Chen L.J."/>
            <person name="Yoshida K."/>
            <person name="Fujiwara S."/>
            <person name="Wang Z.W."/>
            <person name="Zhang Y.Q."/>
            <person name="Mitsuda N."/>
            <person name="Wang M."/>
            <person name="Liu G.H."/>
            <person name="Pecoraro L."/>
            <person name="Huang H.X."/>
            <person name="Xiao X.J."/>
            <person name="Lin M."/>
            <person name="Wu X.Y."/>
            <person name="Wu W.L."/>
            <person name="Chen Y.Y."/>
            <person name="Chang S.B."/>
            <person name="Sakamoto S."/>
            <person name="Ohme-Takagi M."/>
            <person name="Yagi M."/>
            <person name="Zeng S.J."/>
            <person name="Shen C.Y."/>
            <person name="Yeh C.M."/>
            <person name="Luo Y.B."/>
            <person name="Tsai W.C."/>
            <person name="Van de Peer Y."/>
            <person name="Liu Z.J."/>
        </authorList>
    </citation>
    <scope>NUCLEOTIDE SEQUENCE [LARGE SCALE GENOMIC DNA]</scope>
    <source>
        <tissue evidence="3">The whole plant</tissue>
    </source>
</reference>
<dbReference type="EMBL" id="KZ504050">
    <property type="protein sequence ID" value="PKU59842.1"/>
    <property type="molecule type" value="Genomic_DNA"/>
</dbReference>
<feature type="repeat" description="PPR" evidence="2">
    <location>
        <begin position="272"/>
        <end position="306"/>
    </location>
</feature>
<dbReference type="OrthoDB" id="1917168at2759"/>